<evidence type="ECO:0000256" key="1">
    <source>
        <dbReference type="SAM" id="MobiDB-lite"/>
    </source>
</evidence>
<feature type="compositionally biased region" description="Polar residues" evidence="1">
    <location>
        <begin position="12"/>
        <end position="22"/>
    </location>
</feature>
<sequence>MHRCNAERRTYTTKPLQTTQRSEGLRHAREPTTRTRPHQGGTLRGRGAGGPEPRGSGNRRGRPKESNAGGPGLPREQPGPPALVPCASPPVGRGQCPMRDIRLARVTSSWFGDPDHGSAARRRRPARHVQYRPTAPPRWGTEDSRSKPRKRPEDVAVPMREPRQSGGRRSREGPRTIRRHEAPPVSRRPEGPHHAKDRTDENQAPIGSNEAARAGMIIPVAEQDHGTDGTRPNGQGAKNERGMNEEE</sequence>
<feature type="compositionally biased region" description="Basic and acidic residues" evidence="1">
    <location>
        <begin position="140"/>
        <end position="154"/>
    </location>
</feature>
<feature type="compositionally biased region" description="Basic and acidic residues" evidence="1">
    <location>
        <begin position="169"/>
        <end position="201"/>
    </location>
</feature>
<evidence type="ECO:0000313" key="3">
    <source>
        <dbReference type="Proteomes" id="UP000543419"/>
    </source>
</evidence>
<dbReference type="AlphaFoldDB" id="A0A7Y0HUU1"/>
<dbReference type="EMBL" id="JAAIIG010000002">
    <property type="protein sequence ID" value="NMM97530.1"/>
    <property type="molecule type" value="Genomic_DNA"/>
</dbReference>
<feature type="region of interest" description="Disordered" evidence="1">
    <location>
        <begin position="1"/>
        <end position="247"/>
    </location>
</feature>
<feature type="compositionally biased region" description="Gly residues" evidence="1">
    <location>
        <begin position="42"/>
        <end position="52"/>
    </location>
</feature>
<dbReference type="Proteomes" id="UP000543419">
    <property type="component" value="Unassembled WGS sequence"/>
</dbReference>
<reference evidence="2 3" key="1">
    <citation type="submission" date="2020-02" db="EMBL/GenBank/DDBJ databases">
        <title>Characterization of phylogenetic diversity of novel bifidobacterial species isolated in Czech ZOOs.</title>
        <authorList>
            <person name="Lugli G.A."/>
            <person name="Vera N.B."/>
            <person name="Ventura M."/>
        </authorList>
    </citation>
    <scope>NUCLEOTIDE SEQUENCE [LARGE SCALE GENOMIC DNA]</scope>
    <source>
        <strain evidence="2 3">DSM 109959</strain>
    </source>
</reference>
<protein>
    <submittedName>
        <fullName evidence="2">Uncharacterized protein</fullName>
    </submittedName>
</protein>
<comment type="caution">
    <text evidence="2">The sequence shown here is derived from an EMBL/GenBank/DDBJ whole genome shotgun (WGS) entry which is preliminary data.</text>
</comment>
<feature type="compositionally biased region" description="Basic and acidic residues" evidence="1">
    <location>
        <begin position="23"/>
        <end position="33"/>
    </location>
</feature>
<feature type="compositionally biased region" description="Basic and acidic residues" evidence="1">
    <location>
        <begin position="238"/>
        <end position="247"/>
    </location>
</feature>
<keyword evidence="3" id="KW-1185">Reference proteome</keyword>
<organism evidence="2 3">
    <name type="scientific">Bifidobacterium olomucense</name>
    <dbReference type="NCBI Taxonomy" id="2675324"/>
    <lineage>
        <taxon>Bacteria</taxon>
        <taxon>Bacillati</taxon>
        <taxon>Actinomycetota</taxon>
        <taxon>Actinomycetes</taxon>
        <taxon>Bifidobacteriales</taxon>
        <taxon>Bifidobacteriaceae</taxon>
        <taxon>Bifidobacterium</taxon>
    </lineage>
</organism>
<evidence type="ECO:0000313" key="2">
    <source>
        <dbReference type="EMBL" id="NMM97530.1"/>
    </source>
</evidence>
<proteinExistence type="predicted"/>
<accession>A0A7Y0HUU1</accession>
<gene>
    <name evidence="2" type="ORF">G1C97_0479</name>
</gene>
<feature type="compositionally biased region" description="Basic residues" evidence="1">
    <location>
        <begin position="119"/>
        <end position="130"/>
    </location>
</feature>
<name>A0A7Y0HUU1_9BIFI</name>
<feature type="compositionally biased region" description="Basic and acidic residues" evidence="1">
    <location>
        <begin position="1"/>
        <end position="10"/>
    </location>
</feature>